<gene>
    <name evidence="2" type="ORF">NGB36_17220</name>
</gene>
<name>A0ABT1PXD2_9ACTN</name>
<sequence>MNLPFSLQNRPRQARLTAALGALITVGLLTWLAFSVLTGPQTPRIVANNVSRNFRTCLINDQHDAAMTPSVWSAVQEAAQGAAINAQHIVVPDTGNAAPLPYVNSLMQRHCGLIISVGPDLHDAIVTAAQHNPRQQFVSIGQPIKLPNMHSFSSASQSTISSMVRGAAHPQSPHRA</sequence>
<proteinExistence type="predicted"/>
<keyword evidence="3" id="KW-1185">Reference proteome</keyword>
<evidence type="ECO:0000313" key="3">
    <source>
        <dbReference type="Proteomes" id="UP001057702"/>
    </source>
</evidence>
<evidence type="ECO:0000313" key="2">
    <source>
        <dbReference type="EMBL" id="MCQ4082299.1"/>
    </source>
</evidence>
<dbReference type="Gene3D" id="3.40.50.2300">
    <property type="match status" value="1"/>
</dbReference>
<dbReference type="EMBL" id="JANFNG010000012">
    <property type="protein sequence ID" value="MCQ4082299.1"/>
    <property type="molecule type" value="Genomic_DNA"/>
</dbReference>
<comment type="caution">
    <text evidence="2">The sequence shown here is derived from an EMBL/GenBank/DDBJ whole genome shotgun (WGS) entry which is preliminary data.</text>
</comment>
<reference evidence="2" key="1">
    <citation type="submission" date="2022-06" db="EMBL/GenBank/DDBJ databases">
        <title>Draft genome sequence of Streptomyces sp. RB6PN25 isolated from peat swamp forest in Thailand.</title>
        <authorList>
            <person name="Duangmal K."/>
            <person name="Klaysubun C."/>
        </authorList>
    </citation>
    <scope>NUCLEOTIDE SEQUENCE</scope>
    <source>
        <strain evidence="2">RB6PN25</strain>
    </source>
</reference>
<accession>A0ABT1PXD2</accession>
<protein>
    <submittedName>
        <fullName evidence="2">Uncharacterized protein</fullName>
    </submittedName>
</protein>
<dbReference type="RefSeq" id="WP_255921201.1">
    <property type="nucleotide sequence ID" value="NZ_JANFNG010000012.1"/>
</dbReference>
<dbReference type="Proteomes" id="UP001057702">
    <property type="component" value="Unassembled WGS sequence"/>
</dbReference>
<evidence type="ECO:0000256" key="1">
    <source>
        <dbReference type="SAM" id="MobiDB-lite"/>
    </source>
</evidence>
<feature type="region of interest" description="Disordered" evidence="1">
    <location>
        <begin position="157"/>
        <end position="176"/>
    </location>
</feature>
<organism evidence="2 3">
    <name type="scientific">Streptomyces humicola</name>
    <dbReference type="NCBI Taxonomy" id="2953240"/>
    <lineage>
        <taxon>Bacteria</taxon>
        <taxon>Bacillati</taxon>
        <taxon>Actinomycetota</taxon>
        <taxon>Actinomycetes</taxon>
        <taxon>Kitasatosporales</taxon>
        <taxon>Streptomycetaceae</taxon>
        <taxon>Streptomyces</taxon>
    </lineage>
</organism>